<dbReference type="Proteomes" id="UP000664495">
    <property type="component" value="Unassembled WGS sequence"/>
</dbReference>
<dbReference type="EMBL" id="JAFLVR010000025">
    <property type="protein sequence ID" value="MBO0452854.1"/>
    <property type="molecule type" value="Genomic_DNA"/>
</dbReference>
<dbReference type="InterPro" id="IPR003352">
    <property type="entry name" value="PTS_EIIC"/>
</dbReference>
<evidence type="ECO:0000256" key="5">
    <source>
        <dbReference type="ARBA" id="ARBA00022692"/>
    </source>
</evidence>
<protein>
    <submittedName>
        <fullName evidence="10">PTS sugar transporter subunit IIC</fullName>
    </submittedName>
</protein>
<keyword evidence="5 8" id="KW-0812">Transmembrane</keyword>
<accession>A0ABS3HHE8</accession>
<feature type="transmembrane region" description="Helical" evidence="8">
    <location>
        <begin position="41"/>
        <end position="61"/>
    </location>
</feature>
<dbReference type="PANTHER" id="PTHR33989:SF4">
    <property type="entry name" value="PTS SYSTEM N,N'-DIACETYLCHITOBIOSE-SPECIFIC EIIC COMPONENT"/>
    <property type="match status" value="1"/>
</dbReference>
<dbReference type="Pfam" id="PF02378">
    <property type="entry name" value="PTS_EIIC"/>
    <property type="match status" value="1"/>
</dbReference>
<evidence type="ECO:0000256" key="1">
    <source>
        <dbReference type="ARBA" id="ARBA00004651"/>
    </source>
</evidence>
<keyword evidence="2" id="KW-0813">Transport</keyword>
<evidence type="ECO:0000259" key="9">
    <source>
        <dbReference type="Pfam" id="PF02378"/>
    </source>
</evidence>
<feature type="transmembrane region" description="Helical" evidence="8">
    <location>
        <begin position="92"/>
        <end position="110"/>
    </location>
</feature>
<keyword evidence="4 10" id="KW-0762">Sugar transport</keyword>
<organism evidence="10 11">
    <name type="scientific">Candidatus Enterococcus murrayae</name>
    <dbReference type="NCBI Taxonomy" id="2815321"/>
    <lineage>
        <taxon>Bacteria</taxon>
        <taxon>Bacillati</taxon>
        <taxon>Bacillota</taxon>
        <taxon>Bacilli</taxon>
        <taxon>Lactobacillales</taxon>
        <taxon>Enterococcaceae</taxon>
        <taxon>Enterococcus</taxon>
    </lineage>
</organism>
<evidence type="ECO:0000256" key="8">
    <source>
        <dbReference type="SAM" id="Phobius"/>
    </source>
</evidence>
<evidence type="ECO:0000256" key="3">
    <source>
        <dbReference type="ARBA" id="ARBA00022475"/>
    </source>
</evidence>
<comment type="caution">
    <text evidence="10">The sequence shown here is derived from an EMBL/GenBank/DDBJ whole genome shotgun (WGS) entry which is preliminary data.</text>
</comment>
<dbReference type="PANTHER" id="PTHR33989">
    <property type="match status" value="1"/>
</dbReference>
<proteinExistence type="predicted"/>
<sequence>MLNQNNIKQYKTIGKLGIIPSLCGINEPIMFGVPVVLNPHFVIPLIVTPTITFFLGYLLTLVGILPRLTGIGAPLGTPIIIQGFMIGGWKIALYQVVATVISYFMYLPFFKQADKEAASEEQENITGNAEELGV</sequence>
<evidence type="ECO:0000313" key="11">
    <source>
        <dbReference type="Proteomes" id="UP000664495"/>
    </source>
</evidence>
<keyword evidence="7 8" id="KW-0472">Membrane</keyword>
<evidence type="ECO:0000256" key="4">
    <source>
        <dbReference type="ARBA" id="ARBA00022597"/>
    </source>
</evidence>
<dbReference type="InterPro" id="IPR051088">
    <property type="entry name" value="PTS_Sugar-EIIC/EIIB"/>
</dbReference>
<evidence type="ECO:0000313" key="10">
    <source>
        <dbReference type="EMBL" id="MBO0452854.1"/>
    </source>
</evidence>
<evidence type="ECO:0000256" key="7">
    <source>
        <dbReference type="ARBA" id="ARBA00023136"/>
    </source>
</evidence>
<gene>
    <name evidence="10" type="ORF">JZO85_11265</name>
</gene>
<evidence type="ECO:0000256" key="6">
    <source>
        <dbReference type="ARBA" id="ARBA00022989"/>
    </source>
</evidence>
<name>A0ABS3HHE8_9ENTE</name>
<keyword evidence="6 8" id="KW-1133">Transmembrane helix</keyword>
<feature type="transmembrane region" description="Helical" evidence="8">
    <location>
        <begin position="68"/>
        <end position="86"/>
    </location>
</feature>
<evidence type="ECO:0000256" key="2">
    <source>
        <dbReference type="ARBA" id="ARBA00022448"/>
    </source>
</evidence>
<reference evidence="10 11" key="1">
    <citation type="submission" date="2021-03" db="EMBL/GenBank/DDBJ databases">
        <title>Enterococcal diversity collection.</title>
        <authorList>
            <person name="Gilmore M.S."/>
            <person name="Schwartzman J."/>
            <person name="Van Tyne D."/>
            <person name="Martin M."/>
            <person name="Earl A.M."/>
            <person name="Manson A.L."/>
            <person name="Straub T."/>
            <person name="Salamzade R."/>
            <person name="Saavedra J."/>
            <person name="Lebreton F."/>
            <person name="Prichula J."/>
            <person name="Schaufler K."/>
            <person name="Gaca A."/>
            <person name="Sgardioli B."/>
            <person name="Wagenaar J."/>
            <person name="Strong T."/>
        </authorList>
    </citation>
    <scope>NUCLEOTIDE SEQUENCE [LARGE SCALE GENOMIC DNA]</scope>
    <source>
        <strain evidence="10 11">MJM16</strain>
    </source>
</reference>
<keyword evidence="3" id="KW-1003">Cell membrane</keyword>
<comment type="subcellular location">
    <subcellularLocation>
        <location evidence="1">Cell membrane</location>
        <topology evidence="1">Multi-pass membrane protein</topology>
    </subcellularLocation>
</comment>
<keyword evidence="11" id="KW-1185">Reference proteome</keyword>
<feature type="domain" description="Phosphotransferase system EIIC" evidence="9">
    <location>
        <begin position="4"/>
        <end position="49"/>
    </location>
</feature>